<feature type="compositionally biased region" description="Pro residues" evidence="1">
    <location>
        <begin position="70"/>
        <end position="79"/>
    </location>
</feature>
<reference evidence="2 3" key="1">
    <citation type="submission" date="2016-04" db="EMBL/GenBank/DDBJ databases">
        <title>Complete genome sequence of Dokdonella koreensis DS-123T.</title>
        <authorList>
            <person name="Kim J.F."/>
            <person name="Lee H."/>
            <person name="Kwak M.-J."/>
        </authorList>
    </citation>
    <scope>NUCLEOTIDE SEQUENCE [LARGE SCALE GENOMIC DNA]</scope>
    <source>
        <strain evidence="2 3">DS-123</strain>
    </source>
</reference>
<organism evidence="2 3">
    <name type="scientific">Dokdonella koreensis DS-123</name>
    <dbReference type="NCBI Taxonomy" id="1300342"/>
    <lineage>
        <taxon>Bacteria</taxon>
        <taxon>Pseudomonadati</taxon>
        <taxon>Pseudomonadota</taxon>
        <taxon>Gammaproteobacteria</taxon>
        <taxon>Lysobacterales</taxon>
        <taxon>Rhodanobacteraceae</taxon>
        <taxon>Dokdonella</taxon>
    </lineage>
</organism>
<dbReference type="EMBL" id="CP015249">
    <property type="protein sequence ID" value="ANB18562.1"/>
    <property type="molecule type" value="Genomic_DNA"/>
</dbReference>
<sequence>MPNRKSSDSNRSAKPGSRQASTSIAADAPSDSRSGSAGEGTVLAQATPATDASAGPAVSSPESLSAGPPVIGPSRPPGLNPVKCDPVSGRYVYKPVGTELLTFTVRVDVDAPYPQRRISITVSRLDSRNAAHVVAEVTADQCLAYNHRRITAVVVYRNGNPDLMPGDQVTFEASREKATTYQNYALTLSVAGAAIRRYPLTFDSRYFDAVEFEVDRVENAGEPVLKYDTASHSNRPADLPQEVLSLTAVYQRAGFAATLSPNGTVIPLSAAGVNGTWSTAELHDAMVTYWSRYADRPQWAMWMLWAARHDLGRNVGGLMFDDIGPNQRRGAALFSESFLFDPPADDKQGAAWRQRMMFTILAHEIGHTFNMAHSFQKALGVGQGAPGDPWIPLENEPEARSFMNYPSLVAGGQAAFFSDFRFRFSDEELVFMRHAPRRFVQMGNSKWFVDHGFVAPELLEDHSDWRLEIRPNRERNDYQFLEPVVIEFKLANASTLEAAVDADTLTDGHHMTLFIQREGGSTAQWRPMVQRCDKVESVTLKPGEAIYAAHLVSASSVGWLIDQPGFYRIQAAAEVGPREVVSNVLRIYVAPSRSDEEDRLALDYFTEDVGRALVFGATPALSQAATTLQELVARCPSRAAAVHAAVALASPKLRNQKRLEAGPGPHDLVIRCEKAAPEAAAAQMAALTNAPDRAADTLGHIRYFDMLDSLASALADAGDEKTARQVMKRSVTTMKARDVLESVIRTAQRKLDRMK</sequence>
<dbReference type="SUPFAM" id="SSF55486">
    <property type="entry name" value="Metalloproteases ('zincins'), catalytic domain"/>
    <property type="match status" value="1"/>
</dbReference>
<evidence type="ECO:0000313" key="3">
    <source>
        <dbReference type="Proteomes" id="UP000076830"/>
    </source>
</evidence>
<dbReference type="AlphaFoldDB" id="A0A167H217"/>
<accession>A0A167H217</accession>
<feature type="region of interest" description="Disordered" evidence="1">
    <location>
        <begin position="1"/>
        <end position="82"/>
    </location>
</feature>
<dbReference type="KEGG" id="dko:I596_2559"/>
<evidence type="ECO:0000256" key="1">
    <source>
        <dbReference type="SAM" id="MobiDB-lite"/>
    </source>
</evidence>
<gene>
    <name evidence="2" type="ORF">I596_2559</name>
</gene>
<name>A0A167H217_9GAMM</name>
<proteinExistence type="predicted"/>
<keyword evidence="3" id="KW-1185">Reference proteome</keyword>
<evidence type="ECO:0000313" key="2">
    <source>
        <dbReference type="EMBL" id="ANB18562.1"/>
    </source>
</evidence>
<dbReference type="Proteomes" id="UP000076830">
    <property type="component" value="Chromosome"/>
</dbReference>
<dbReference type="PATRIC" id="fig|1300342.3.peg.2495"/>
<protein>
    <submittedName>
        <fullName evidence="2">Uncharacterized protein</fullName>
    </submittedName>
</protein>